<evidence type="ECO:0000313" key="1">
    <source>
        <dbReference type="EMBL" id="TYA10266.1"/>
    </source>
</evidence>
<dbReference type="OrthoDB" id="1905743at2"/>
<organism evidence="1 2">
    <name type="scientific">Paenibacillus faecis</name>
    <dbReference type="NCBI Taxonomy" id="862114"/>
    <lineage>
        <taxon>Bacteria</taxon>
        <taxon>Bacillati</taxon>
        <taxon>Bacillota</taxon>
        <taxon>Bacilli</taxon>
        <taxon>Bacillales</taxon>
        <taxon>Paenibacillaceae</taxon>
        <taxon>Paenibacillus</taxon>
    </lineage>
</organism>
<dbReference type="EMBL" id="VSDO01000006">
    <property type="protein sequence ID" value="TYA10266.1"/>
    <property type="molecule type" value="Genomic_DNA"/>
</dbReference>
<reference evidence="1 2" key="1">
    <citation type="submission" date="2019-08" db="EMBL/GenBank/DDBJ databases">
        <title>Genome sequencing of Paenibacillus faecis DSM 23593(T).</title>
        <authorList>
            <person name="Kook J.-K."/>
            <person name="Park S.-N."/>
            <person name="Lim Y.K."/>
        </authorList>
    </citation>
    <scope>NUCLEOTIDE SEQUENCE [LARGE SCALE GENOMIC DNA]</scope>
    <source>
        <strain evidence="1 2">DSM 23593</strain>
    </source>
</reference>
<evidence type="ECO:0000313" key="2">
    <source>
        <dbReference type="Proteomes" id="UP000325218"/>
    </source>
</evidence>
<name>A0A5D0CK11_9BACL</name>
<keyword evidence="2" id="KW-1185">Reference proteome</keyword>
<dbReference type="RefSeq" id="WP_148457834.1">
    <property type="nucleotide sequence ID" value="NZ_VSDO01000006.1"/>
</dbReference>
<sequence length="228" mass="25735">MLRKDYLVRMLEEMTEMIGKVFGLKQQRKWTEALWELDELYRKLFRLNSRLLGSLSAKDIVEMMRTGGTVESDKLQSLARLMKEEADVLTASGQPEEGVLRARKALHLYLAAHTYGADPGLWELHGEVSELQESLKGFRLPEDTERLLMGYEESRGNFALAENALYRLLESGSARREEGVAFYTRLLALDPGKLEEGGLPETEVREGLEAWLARTAGLAYNEVGPNGV</sequence>
<dbReference type="Pfam" id="PF20092">
    <property type="entry name" value="DUF6483"/>
    <property type="match status" value="1"/>
</dbReference>
<protein>
    <recommendedName>
        <fullName evidence="3">Tetratricopeptide repeat protein</fullName>
    </recommendedName>
</protein>
<proteinExistence type="predicted"/>
<evidence type="ECO:0008006" key="3">
    <source>
        <dbReference type="Google" id="ProtNLM"/>
    </source>
</evidence>
<dbReference type="AlphaFoldDB" id="A0A5D0CK11"/>
<dbReference type="Proteomes" id="UP000325218">
    <property type="component" value="Unassembled WGS sequence"/>
</dbReference>
<dbReference type="InterPro" id="IPR045507">
    <property type="entry name" value="DUF6483"/>
</dbReference>
<gene>
    <name evidence="1" type="ORF">FRY98_27180</name>
</gene>
<comment type="caution">
    <text evidence="1">The sequence shown here is derived from an EMBL/GenBank/DDBJ whole genome shotgun (WGS) entry which is preliminary data.</text>
</comment>
<accession>A0A5D0CK11</accession>